<proteinExistence type="predicted"/>
<name>M5EUC3_9HYPH</name>
<organism evidence="1 2">
    <name type="scientific">Mesorhizobium metallidurans STM 2683</name>
    <dbReference type="NCBI Taxonomy" id="1297569"/>
    <lineage>
        <taxon>Bacteria</taxon>
        <taxon>Pseudomonadati</taxon>
        <taxon>Pseudomonadota</taxon>
        <taxon>Alphaproteobacteria</taxon>
        <taxon>Hyphomicrobiales</taxon>
        <taxon>Phyllobacteriaceae</taxon>
        <taxon>Mesorhizobium</taxon>
    </lineage>
</organism>
<gene>
    <name evidence="1" type="ORF">MESS2_650037</name>
</gene>
<reference evidence="1 2" key="1">
    <citation type="submission" date="2013-02" db="EMBL/GenBank/DDBJ databases">
        <authorList>
            <person name="Genoscope - CEA"/>
        </authorList>
    </citation>
    <scope>NUCLEOTIDE SEQUENCE [LARGE SCALE GENOMIC DNA]</scope>
    <source>
        <strain evidence="1 2">STM 2683</strain>
    </source>
</reference>
<dbReference type="EMBL" id="CAUM01000134">
    <property type="protein sequence ID" value="CCV07812.1"/>
    <property type="molecule type" value="Genomic_DNA"/>
</dbReference>
<sequence length="23" mass="2655">MMGFGASGPAEKLYEHFNMPQRR</sequence>
<dbReference type="AlphaFoldDB" id="M5EUC3"/>
<dbReference type="STRING" id="1297569.MESS2_650037"/>
<keyword evidence="2" id="KW-1185">Reference proteome</keyword>
<accession>M5EUC3</accession>
<dbReference type="Proteomes" id="UP000012062">
    <property type="component" value="Unassembled WGS sequence"/>
</dbReference>
<protein>
    <submittedName>
        <fullName evidence="1">Uncharacterized protein</fullName>
    </submittedName>
</protein>
<evidence type="ECO:0000313" key="2">
    <source>
        <dbReference type="Proteomes" id="UP000012062"/>
    </source>
</evidence>
<evidence type="ECO:0000313" key="1">
    <source>
        <dbReference type="EMBL" id="CCV07812.1"/>
    </source>
</evidence>
<comment type="caution">
    <text evidence="1">The sequence shown here is derived from an EMBL/GenBank/DDBJ whole genome shotgun (WGS) entry which is preliminary data.</text>
</comment>